<keyword evidence="2" id="KW-1185">Reference proteome</keyword>
<evidence type="ECO:0008006" key="3">
    <source>
        <dbReference type="Google" id="ProtNLM"/>
    </source>
</evidence>
<name>A0ABU2SJS9_9ACTN</name>
<evidence type="ECO:0000313" key="1">
    <source>
        <dbReference type="EMBL" id="MDT0449229.1"/>
    </source>
</evidence>
<dbReference type="Proteomes" id="UP001180531">
    <property type="component" value="Unassembled WGS sequence"/>
</dbReference>
<evidence type="ECO:0000313" key="2">
    <source>
        <dbReference type="Proteomes" id="UP001180531"/>
    </source>
</evidence>
<dbReference type="RefSeq" id="WP_311609423.1">
    <property type="nucleotide sequence ID" value="NZ_JAVRFI010000004.1"/>
</dbReference>
<organism evidence="1 2">
    <name type="scientific">Streptomyces hesseae</name>
    <dbReference type="NCBI Taxonomy" id="3075519"/>
    <lineage>
        <taxon>Bacteria</taxon>
        <taxon>Bacillati</taxon>
        <taxon>Actinomycetota</taxon>
        <taxon>Actinomycetes</taxon>
        <taxon>Kitasatosporales</taxon>
        <taxon>Streptomycetaceae</taxon>
        <taxon>Streptomyces</taxon>
    </lineage>
</organism>
<reference evidence="1" key="1">
    <citation type="submission" date="2024-05" db="EMBL/GenBank/DDBJ databases">
        <title>30 novel species of actinomycetes from the DSMZ collection.</title>
        <authorList>
            <person name="Nouioui I."/>
        </authorList>
    </citation>
    <scope>NUCLEOTIDE SEQUENCE</scope>
    <source>
        <strain evidence="1">DSM 40473</strain>
    </source>
</reference>
<accession>A0ABU2SJS9</accession>
<proteinExistence type="predicted"/>
<sequence length="43" mass="4514">MTEISEVAERVAARRAEPDMDPAPGPVQGFALFKGVKDAAVEG</sequence>
<dbReference type="EMBL" id="JAVRFI010000004">
    <property type="protein sequence ID" value="MDT0449229.1"/>
    <property type="molecule type" value="Genomic_DNA"/>
</dbReference>
<protein>
    <recommendedName>
        <fullName evidence="3">Indole-3-glycerol phosphate synthase</fullName>
    </recommendedName>
</protein>
<gene>
    <name evidence="1" type="ORF">RM609_09070</name>
</gene>
<comment type="caution">
    <text evidence="1">The sequence shown here is derived from an EMBL/GenBank/DDBJ whole genome shotgun (WGS) entry which is preliminary data.</text>
</comment>